<dbReference type="InterPro" id="IPR036635">
    <property type="entry name" value="MurB_C_sf"/>
</dbReference>
<comment type="pathway">
    <text evidence="4 19">Cell wall biogenesis; peptidoglycan biosynthesis.</text>
</comment>
<keyword evidence="9 19" id="KW-0285">Flavoprotein</keyword>
<evidence type="ECO:0000313" key="21">
    <source>
        <dbReference type="EMBL" id="GFO59750.1"/>
    </source>
</evidence>
<keyword evidence="14 19" id="KW-0560">Oxidoreductase</keyword>
<feature type="active site" evidence="19">
    <location>
        <position position="292"/>
    </location>
</feature>
<keyword evidence="8 19" id="KW-0132">Cell division</keyword>
<evidence type="ECO:0000256" key="5">
    <source>
        <dbReference type="ARBA" id="ARBA00012518"/>
    </source>
</evidence>
<evidence type="ECO:0000256" key="8">
    <source>
        <dbReference type="ARBA" id="ARBA00022618"/>
    </source>
</evidence>
<dbReference type="InterPro" id="IPR011601">
    <property type="entry name" value="MurB_C"/>
</dbReference>
<dbReference type="GO" id="GO:0071555">
    <property type="term" value="P:cell wall organization"/>
    <property type="evidence" value="ECO:0007669"/>
    <property type="project" value="UniProtKB-KW"/>
</dbReference>
<dbReference type="PANTHER" id="PTHR21071:SF4">
    <property type="entry name" value="UDP-N-ACETYLENOLPYRUVOYLGLUCOSAMINE REDUCTASE"/>
    <property type="match status" value="1"/>
</dbReference>
<proteinExistence type="inferred from homology"/>
<feature type="active site" description="Proton donor" evidence="19">
    <location>
        <position position="222"/>
    </location>
</feature>
<keyword evidence="22" id="KW-1185">Reference proteome</keyword>
<comment type="similarity">
    <text evidence="19">Belongs to the MurB family.</text>
</comment>
<keyword evidence="12 19" id="KW-0133">Cell shape</keyword>
<dbReference type="GO" id="GO:0008360">
    <property type="term" value="P:regulation of cell shape"/>
    <property type="evidence" value="ECO:0007669"/>
    <property type="project" value="UniProtKB-KW"/>
</dbReference>
<dbReference type="Pfam" id="PF02873">
    <property type="entry name" value="MurB_C"/>
    <property type="match status" value="1"/>
</dbReference>
<dbReference type="PROSITE" id="PS51387">
    <property type="entry name" value="FAD_PCMH"/>
    <property type="match status" value="1"/>
</dbReference>
<name>A0A6V8MIA4_9BACT</name>
<gene>
    <name evidence="21" type="primary">murB_1</name>
    <name evidence="19" type="synonym">murB</name>
    <name evidence="21" type="ORF">GMST_20750</name>
</gene>
<dbReference type="Gene3D" id="3.30.43.10">
    <property type="entry name" value="Uridine Diphospho-n-acetylenolpyruvylglucosamine Reductase, domain 2"/>
    <property type="match status" value="1"/>
</dbReference>
<dbReference type="UniPathway" id="UPA00219"/>
<comment type="cofactor">
    <cofactor evidence="1 19">
        <name>FAD</name>
        <dbReference type="ChEBI" id="CHEBI:57692"/>
    </cofactor>
</comment>
<dbReference type="Gene3D" id="3.30.465.10">
    <property type="match status" value="1"/>
</dbReference>
<comment type="function">
    <text evidence="2 19">Cell wall formation.</text>
</comment>
<dbReference type="InterPro" id="IPR006094">
    <property type="entry name" value="Oxid_FAD_bind_N"/>
</dbReference>
<evidence type="ECO:0000256" key="11">
    <source>
        <dbReference type="ARBA" id="ARBA00022857"/>
    </source>
</evidence>
<dbReference type="EMBL" id="BLXX01000005">
    <property type="protein sequence ID" value="GFO59750.1"/>
    <property type="molecule type" value="Genomic_DNA"/>
</dbReference>
<dbReference type="InterPro" id="IPR016166">
    <property type="entry name" value="FAD-bd_PCMH"/>
</dbReference>
<evidence type="ECO:0000256" key="1">
    <source>
        <dbReference type="ARBA" id="ARBA00001974"/>
    </source>
</evidence>
<accession>A0A6V8MIA4</accession>
<dbReference type="Proteomes" id="UP000556026">
    <property type="component" value="Unassembled WGS sequence"/>
</dbReference>
<dbReference type="InterPro" id="IPR036318">
    <property type="entry name" value="FAD-bd_PCMH-like_sf"/>
</dbReference>
<evidence type="ECO:0000256" key="10">
    <source>
        <dbReference type="ARBA" id="ARBA00022827"/>
    </source>
</evidence>
<dbReference type="InterPro" id="IPR003170">
    <property type="entry name" value="MurB"/>
</dbReference>
<dbReference type="NCBIfam" id="NF010480">
    <property type="entry name" value="PRK13905.1"/>
    <property type="match status" value="1"/>
</dbReference>
<sequence>MTGGLETVLAGLRGDAKRNEPMARHSSLKVGGPVDLYLEPADLIDLQNALAVLHKEKIPYFAVGGGYNLLVRDGGFRGCAVSLKRLDEVTPLPGLRLEVGAGVINGRLCKVAAEHSLTGVEFLVGIPGSFGGALTMNAGAHGGETLKRVESLVTVRGGKVLSRVRDDLDFGYRYLTLQPGEVVVGATLQLEQGERSSIEKTMADFLAHRGGAQMVGFPNAGSFFKNPPGQQAWQLIDLAGLRGCQVGGAQVSEVHTNFLVNRGGASAGDFLKLAALIKEKVLAQSGIELQEEVRIVGED</sequence>
<protein>
    <recommendedName>
        <fullName evidence="6 19">UDP-N-acetylenolpyruvoylglucosamine reductase</fullName>
        <ecNumber evidence="5 19">1.3.1.98</ecNumber>
    </recommendedName>
    <alternativeName>
        <fullName evidence="17 19">UDP-N-acetylmuramate dehydrogenase</fullName>
    </alternativeName>
</protein>
<dbReference type="Gene3D" id="3.90.78.10">
    <property type="entry name" value="UDP-N-acetylenolpyruvoylglucosamine reductase, C-terminal domain"/>
    <property type="match status" value="1"/>
</dbReference>
<evidence type="ECO:0000256" key="12">
    <source>
        <dbReference type="ARBA" id="ARBA00022960"/>
    </source>
</evidence>
<dbReference type="RefSeq" id="WP_281380025.1">
    <property type="nucleotide sequence ID" value="NZ_BLXX01000005.1"/>
</dbReference>
<keyword evidence="15 19" id="KW-0131">Cell cycle</keyword>
<keyword evidence="7 19" id="KW-0963">Cytoplasm</keyword>
<evidence type="ECO:0000256" key="19">
    <source>
        <dbReference type="HAMAP-Rule" id="MF_00037"/>
    </source>
</evidence>
<dbReference type="AlphaFoldDB" id="A0A6V8MIA4"/>
<evidence type="ECO:0000256" key="2">
    <source>
        <dbReference type="ARBA" id="ARBA00003921"/>
    </source>
</evidence>
<dbReference type="GO" id="GO:0051301">
    <property type="term" value="P:cell division"/>
    <property type="evidence" value="ECO:0007669"/>
    <property type="project" value="UniProtKB-KW"/>
</dbReference>
<dbReference type="HAMAP" id="MF_00037">
    <property type="entry name" value="MurB"/>
    <property type="match status" value="1"/>
</dbReference>
<evidence type="ECO:0000256" key="17">
    <source>
        <dbReference type="ARBA" id="ARBA00031026"/>
    </source>
</evidence>
<dbReference type="GO" id="GO:0071949">
    <property type="term" value="F:FAD binding"/>
    <property type="evidence" value="ECO:0007669"/>
    <property type="project" value="InterPro"/>
</dbReference>
<keyword evidence="11 19" id="KW-0521">NADP</keyword>
<dbReference type="EC" id="1.3.1.98" evidence="5 19"/>
<evidence type="ECO:0000256" key="16">
    <source>
        <dbReference type="ARBA" id="ARBA00023316"/>
    </source>
</evidence>
<evidence type="ECO:0000256" key="9">
    <source>
        <dbReference type="ARBA" id="ARBA00022630"/>
    </source>
</evidence>
<evidence type="ECO:0000259" key="20">
    <source>
        <dbReference type="PROSITE" id="PS51387"/>
    </source>
</evidence>
<feature type="domain" description="FAD-binding PCMH-type" evidence="20">
    <location>
        <begin position="29"/>
        <end position="193"/>
    </location>
</feature>
<dbReference type="NCBIfam" id="TIGR00179">
    <property type="entry name" value="murB"/>
    <property type="match status" value="1"/>
</dbReference>
<dbReference type="Pfam" id="PF01565">
    <property type="entry name" value="FAD_binding_4"/>
    <property type="match status" value="1"/>
</dbReference>
<dbReference type="GO" id="GO:0008762">
    <property type="term" value="F:UDP-N-acetylmuramate dehydrogenase activity"/>
    <property type="evidence" value="ECO:0007669"/>
    <property type="project" value="UniProtKB-UniRule"/>
</dbReference>
<evidence type="ECO:0000256" key="3">
    <source>
        <dbReference type="ARBA" id="ARBA00004496"/>
    </source>
</evidence>
<evidence type="ECO:0000313" key="22">
    <source>
        <dbReference type="Proteomes" id="UP000556026"/>
    </source>
</evidence>
<organism evidence="21 22">
    <name type="scientific">Geomonas silvestris</name>
    <dbReference type="NCBI Taxonomy" id="2740184"/>
    <lineage>
        <taxon>Bacteria</taxon>
        <taxon>Pseudomonadati</taxon>
        <taxon>Thermodesulfobacteriota</taxon>
        <taxon>Desulfuromonadia</taxon>
        <taxon>Geobacterales</taxon>
        <taxon>Geobacteraceae</taxon>
        <taxon>Geomonas</taxon>
    </lineage>
</organism>
<evidence type="ECO:0000256" key="7">
    <source>
        <dbReference type="ARBA" id="ARBA00022490"/>
    </source>
</evidence>
<evidence type="ECO:0000256" key="13">
    <source>
        <dbReference type="ARBA" id="ARBA00022984"/>
    </source>
</evidence>
<keyword evidence="13 19" id="KW-0573">Peptidoglycan synthesis</keyword>
<dbReference type="SUPFAM" id="SSF56194">
    <property type="entry name" value="Uridine diphospho-N-Acetylenolpyruvylglucosamine reductase, MurB, C-terminal domain"/>
    <property type="match status" value="1"/>
</dbReference>
<dbReference type="PANTHER" id="PTHR21071">
    <property type="entry name" value="UDP-N-ACETYLENOLPYRUVOYLGLUCOSAMINE REDUCTASE"/>
    <property type="match status" value="1"/>
</dbReference>
<comment type="caution">
    <text evidence="21">The sequence shown here is derived from an EMBL/GenBank/DDBJ whole genome shotgun (WGS) entry which is preliminary data.</text>
</comment>
<feature type="active site" evidence="19">
    <location>
        <position position="173"/>
    </location>
</feature>
<dbReference type="InterPro" id="IPR016167">
    <property type="entry name" value="FAD-bd_PCMH_sub1"/>
</dbReference>
<evidence type="ECO:0000256" key="4">
    <source>
        <dbReference type="ARBA" id="ARBA00004752"/>
    </source>
</evidence>
<evidence type="ECO:0000256" key="18">
    <source>
        <dbReference type="ARBA" id="ARBA00048914"/>
    </source>
</evidence>
<comment type="subcellular location">
    <subcellularLocation>
        <location evidence="3 19">Cytoplasm</location>
    </subcellularLocation>
</comment>
<keyword evidence="16 19" id="KW-0961">Cell wall biogenesis/degradation</keyword>
<dbReference type="SUPFAM" id="SSF56176">
    <property type="entry name" value="FAD-binding/transporter-associated domain-like"/>
    <property type="match status" value="1"/>
</dbReference>
<keyword evidence="10 19" id="KW-0274">FAD</keyword>
<evidence type="ECO:0000256" key="6">
    <source>
        <dbReference type="ARBA" id="ARBA00015188"/>
    </source>
</evidence>
<evidence type="ECO:0000256" key="14">
    <source>
        <dbReference type="ARBA" id="ARBA00023002"/>
    </source>
</evidence>
<dbReference type="InterPro" id="IPR016169">
    <property type="entry name" value="FAD-bd_PCMH_sub2"/>
</dbReference>
<comment type="catalytic activity">
    <reaction evidence="18 19">
        <text>UDP-N-acetyl-alpha-D-muramate + NADP(+) = UDP-N-acetyl-3-O-(1-carboxyvinyl)-alpha-D-glucosamine + NADPH + H(+)</text>
        <dbReference type="Rhea" id="RHEA:12248"/>
        <dbReference type="ChEBI" id="CHEBI:15378"/>
        <dbReference type="ChEBI" id="CHEBI:57783"/>
        <dbReference type="ChEBI" id="CHEBI:58349"/>
        <dbReference type="ChEBI" id="CHEBI:68483"/>
        <dbReference type="ChEBI" id="CHEBI:70757"/>
        <dbReference type="EC" id="1.3.1.98"/>
    </reaction>
</comment>
<dbReference type="GO" id="GO:0005829">
    <property type="term" value="C:cytosol"/>
    <property type="evidence" value="ECO:0007669"/>
    <property type="project" value="TreeGrafter"/>
</dbReference>
<dbReference type="GO" id="GO:0009252">
    <property type="term" value="P:peptidoglycan biosynthetic process"/>
    <property type="evidence" value="ECO:0007669"/>
    <property type="project" value="UniProtKB-UniRule"/>
</dbReference>
<reference evidence="22" key="1">
    <citation type="submission" date="2020-06" db="EMBL/GenBank/DDBJ databases">
        <title>Draft genomic sequence of Geomonas sp. Red330.</title>
        <authorList>
            <person name="Itoh H."/>
            <person name="Zhenxing X."/>
            <person name="Ushijima N."/>
            <person name="Masuda Y."/>
            <person name="Shiratori Y."/>
            <person name="Senoo K."/>
        </authorList>
    </citation>
    <scope>NUCLEOTIDE SEQUENCE [LARGE SCALE GENOMIC DNA]</scope>
    <source>
        <strain evidence="22">Red330</strain>
    </source>
</reference>
<evidence type="ECO:0000256" key="15">
    <source>
        <dbReference type="ARBA" id="ARBA00023306"/>
    </source>
</evidence>